<feature type="transmembrane region" description="Helical" evidence="1">
    <location>
        <begin position="32"/>
        <end position="51"/>
    </location>
</feature>
<keyword evidence="1" id="KW-0472">Membrane</keyword>
<dbReference type="PANTHER" id="PTHR31303">
    <property type="entry name" value="CTP-DEPENDENT DIACYLGLYCEROL KINASE 1"/>
    <property type="match status" value="1"/>
</dbReference>
<keyword evidence="1" id="KW-1133">Transmembrane helix</keyword>
<keyword evidence="3" id="KW-1185">Reference proteome</keyword>
<reference evidence="2 3" key="1">
    <citation type="submission" date="2015-08" db="EMBL/GenBank/DDBJ databases">
        <title>Next Generation Sequencing and Analysis of the Genome of Puccinia sorghi L Schw, the Causal Agent of Maize Common Rust.</title>
        <authorList>
            <person name="Rochi L."/>
            <person name="Burguener G."/>
            <person name="Darino M."/>
            <person name="Turjanski A."/>
            <person name="Kreff E."/>
            <person name="Dieguez M.J."/>
            <person name="Sacco F."/>
        </authorList>
    </citation>
    <scope>NUCLEOTIDE SEQUENCE [LARGE SCALE GENOMIC DNA]</scope>
    <source>
        <strain evidence="2 3">RO10H11247</strain>
    </source>
</reference>
<name>A0A0L6U5G9_9BASI</name>
<dbReference type="STRING" id="27349.A0A0L6U5G9"/>
<evidence type="ECO:0000256" key="1">
    <source>
        <dbReference type="SAM" id="Phobius"/>
    </source>
</evidence>
<keyword evidence="1" id="KW-0812">Transmembrane</keyword>
<evidence type="ECO:0008006" key="4">
    <source>
        <dbReference type="Google" id="ProtNLM"/>
    </source>
</evidence>
<dbReference type="GO" id="GO:0006654">
    <property type="term" value="P:phosphatidic acid biosynthetic process"/>
    <property type="evidence" value="ECO:0007669"/>
    <property type="project" value="TreeGrafter"/>
</dbReference>
<sequence>MVCALGGGSEAATHEHWYVYVHPFFFIWKKKLTISLGLGKALVVITAADLLRFRWPKFARFYQRCLGFLMRPSERNSWNGVIFYLLGVITNISVLSILILSWVDTAASVIGRRYGTEGTRLPSPPFARRKSIAGFMGAFGVGSMTALGFWWRWAGQGRLSRGERYSWGPLEAATALLPRQYRDSPPFTLHQHHAFHPLLLKLKLKLPTPNANLTISSLSIACGLVAAIAESFDCFGCDDNLLLPVLSGWGIWAIMLSFSY</sequence>
<protein>
    <recommendedName>
        <fullName evidence="4">Phosphatidate cytidylyltransferase</fullName>
    </recommendedName>
</protein>
<accession>A0A0L6U5G9</accession>
<evidence type="ECO:0000313" key="2">
    <source>
        <dbReference type="EMBL" id="KNZ43764.1"/>
    </source>
</evidence>
<dbReference type="InterPro" id="IPR037997">
    <property type="entry name" value="Dgk1-like"/>
</dbReference>
<feature type="transmembrane region" description="Helical" evidence="1">
    <location>
        <begin position="81"/>
        <end position="103"/>
    </location>
</feature>
<dbReference type="AlphaFoldDB" id="A0A0L6U5G9"/>
<evidence type="ECO:0000313" key="3">
    <source>
        <dbReference type="Proteomes" id="UP000037035"/>
    </source>
</evidence>
<proteinExistence type="predicted"/>
<dbReference type="OrthoDB" id="5673at2759"/>
<dbReference type="VEuPathDB" id="FungiDB:VP01_988g2"/>
<dbReference type="EMBL" id="LAVV01015591">
    <property type="protein sequence ID" value="KNZ43764.1"/>
    <property type="molecule type" value="Genomic_DNA"/>
</dbReference>
<organism evidence="2 3">
    <name type="scientific">Puccinia sorghi</name>
    <dbReference type="NCBI Taxonomy" id="27349"/>
    <lineage>
        <taxon>Eukaryota</taxon>
        <taxon>Fungi</taxon>
        <taxon>Dikarya</taxon>
        <taxon>Basidiomycota</taxon>
        <taxon>Pucciniomycotina</taxon>
        <taxon>Pucciniomycetes</taxon>
        <taxon>Pucciniales</taxon>
        <taxon>Pucciniaceae</taxon>
        <taxon>Puccinia</taxon>
    </lineage>
</organism>
<feature type="transmembrane region" description="Helical" evidence="1">
    <location>
        <begin position="132"/>
        <end position="151"/>
    </location>
</feature>
<comment type="caution">
    <text evidence="2">The sequence shown here is derived from an EMBL/GenBank/DDBJ whole genome shotgun (WGS) entry which is preliminary data.</text>
</comment>
<gene>
    <name evidence="2" type="ORF">VP01_988g2</name>
</gene>
<dbReference type="GO" id="GO:0004143">
    <property type="term" value="F:ATP-dependent diacylglycerol kinase activity"/>
    <property type="evidence" value="ECO:0007669"/>
    <property type="project" value="InterPro"/>
</dbReference>
<dbReference type="PANTHER" id="PTHR31303:SF1">
    <property type="entry name" value="CTP-DEPENDENT DIACYLGLYCEROL KINASE 1"/>
    <property type="match status" value="1"/>
</dbReference>
<dbReference type="Proteomes" id="UP000037035">
    <property type="component" value="Unassembled WGS sequence"/>
</dbReference>
<dbReference type="GO" id="GO:0005789">
    <property type="term" value="C:endoplasmic reticulum membrane"/>
    <property type="evidence" value="ECO:0007669"/>
    <property type="project" value="TreeGrafter"/>
</dbReference>